<organism evidence="2 3">
    <name type="scientific">Reyranella aquatilis</name>
    <dbReference type="NCBI Taxonomy" id="2035356"/>
    <lineage>
        <taxon>Bacteria</taxon>
        <taxon>Pseudomonadati</taxon>
        <taxon>Pseudomonadota</taxon>
        <taxon>Alphaproteobacteria</taxon>
        <taxon>Hyphomicrobiales</taxon>
        <taxon>Reyranellaceae</taxon>
        <taxon>Reyranella</taxon>
    </lineage>
</organism>
<accession>A0ABS8KX06</accession>
<proteinExistence type="predicted"/>
<comment type="caution">
    <text evidence="2">The sequence shown here is derived from an EMBL/GenBank/DDBJ whole genome shotgun (WGS) entry which is preliminary data.</text>
</comment>
<dbReference type="EMBL" id="JAJISD010000007">
    <property type="protein sequence ID" value="MCC8430628.1"/>
    <property type="molecule type" value="Genomic_DNA"/>
</dbReference>
<name>A0ABS8KX06_9HYPH</name>
<evidence type="ECO:0000313" key="2">
    <source>
        <dbReference type="EMBL" id="MCC8430628.1"/>
    </source>
</evidence>
<dbReference type="RefSeq" id="WP_230552057.1">
    <property type="nucleotide sequence ID" value="NZ_JAJISD010000007.1"/>
</dbReference>
<protein>
    <submittedName>
        <fullName evidence="2">Uncharacterized protein</fullName>
    </submittedName>
</protein>
<keyword evidence="3" id="KW-1185">Reference proteome</keyword>
<evidence type="ECO:0000256" key="1">
    <source>
        <dbReference type="SAM" id="MobiDB-lite"/>
    </source>
</evidence>
<sequence length="57" mass="6273">MAIEAALQAEQTGEAKENGLIQGDKRRHWHRWALTLEPQGMWAIGIIHDAAPLSAAL</sequence>
<feature type="region of interest" description="Disordered" evidence="1">
    <location>
        <begin position="1"/>
        <end position="22"/>
    </location>
</feature>
<evidence type="ECO:0000313" key="3">
    <source>
        <dbReference type="Proteomes" id="UP001198862"/>
    </source>
</evidence>
<reference evidence="2 3" key="1">
    <citation type="submission" date="2021-11" db="EMBL/GenBank/DDBJ databases">
        <authorList>
            <person name="Lee D.-H."/>
            <person name="Kim S.-B."/>
        </authorList>
    </citation>
    <scope>NUCLEOTIDE SEQUENCE [LARGE SCALE GENOMIC DNA]</scope>
    <source>
        <strain evidence="2 3">KCTC 52223</strain>
    </source>
</reference>
<gene>
    <name evidence="2" type="ORF">LJ725_16770</name>
</gene>
<dbReference type="Proteomes" id="UP001198862">
    <property type="component" value="Unassembled WGS sequence"/>
</dbReference>